<dbReference type="OrthoDB" id="5551751at2759"/>
<evidence type="ECO:0000313" key="5">
    <source>
        <dbReference type="Proteomes" id="UP000827724"/>
    </source>
</evidence>
<keyword evidence="5" id="KW-1185">Reference proteome</keyword>
<dbReference type="InterPro" id="IPR040200">
    <property type="entry name" value="Mug57-like"/>
</dbReference>
<evidence type="ECO:0000259" key="3">
    <source>
        <dbReference type="PROSITE" id="PS50213"/>
    </source>
</evidence>
<protein>
    <submittedName>
        <fullName evidence="4">Fas1 domain-containing</fullName>
    </submittedName>
</protein>
<proteinExistence type="predicted"/>
<dbReference type="Proteomes" id="UP000827724">
    <property type="component" value="Unassembled WGS sequence"/>
</dbReference>
<dbReference type="PROSITE" id="PS50213">
    <property type="entry name" value="FAS1"/>
    <property type="match status" value="1"/>
</dbReference>
<dbReference type="EMBL" id="JAIWOZ010000002">
    <property type="protein sequence ID" value="KAH6609444.1"/>
    <property type="molecule type" value="Genomic_DNA"/>
</dbReference>
<dbReference type="SUPFAM" id="SSF82153">
    <property type="entry name" value="FAS1 domain"/>
    <property type="match status" value="1"/>
</dbReference>
<dbReference type="AlphaFoldDB" id="A0A9P8TZG3"/>
<feature type="signal peptide" evidence="2">
    <location>
        <begin position="1"/>
        <end position="21"/>
    </location>
</feature>
<feature type="domain" description="FAS1" evidence="3">
    <location>
        <begin position="71"/>
        <end position="224"/>
    </location>
</feature>
<evidence type="ECO:0000256" key="1">
    <source>
        <dbReference type="ARBA" id="ARBA00022729"/>
    </source>
</evidence>
<name>A0A9P8TZG3_9HYPO</name>
<organism evidence="4 5">
    <name type="scientific">Trichoderma cornu-damae</name>
    <dbReference type="NCBI Taxonomy" id="654480"/>
    <lineage>
        <taxon>Eukaryota</taxon>
        <taxon>Fungi</taxon>
        <taxon>Dikarya</taxon>
        <taxon>Ascomycota</taxon>
        <taxon>Pezizomycotina</taxon>
        <taxon>Sordariomycetes</taxon>
        <taxon>Hypocreomycetidae</taxon>
        <taxon>Hypocreales</taxon>
        <taxon>Hypocreaceae</taxon>
        <taxon>Trichoderma</taxon>
    </lineage>
</organism>
<comment type="caution">
    <text evidence="4">The sequence shown here is derived from an EMBL/GenBank/DDBJ whole genome shotgun (WGS) entry which is preliminary data.</text>
</comment>
<dbReference type="PANTHER" id="PTHR28156:SF1">
    <property type="entry name" value="FAS1 DOMAIN-CONTAINING PROTEIN YDR262W"/>
    <property type="match status" value="1"/>
</dbReference>
<dbReference type="InterPro" id="IPR036378">
    <property type="entry name" value="FAS1_dom_sf"/>
</dbReference>
<dbReference type="InterPro" id="IPR000782">
    <property type="entry name" value="FAS1_domain"/>
</dbReference>
<dbReference type="Gene3D" id="2.30.180.10">
    <property type="entry name" value="FAS1 domain"/>
    <property type="match status" value="1"/>
</dbReference>
<feature type="chain" id="PRO_5040357464" evidence="2">
    <location>
        <begin position="22"/>
        <end position="227"/>
    </location>
</feature>
<evidence type="ECO:0000256" key="2">
    <source>
        <dbReference type="SAM" id="SignalP"/>
    </source>
</evidence>
<accession>A0A9P8TZG3</accession>
<evidence type="ECO:0000313" key="4">
    <source>
        <dbReference type="EMBL" id="KAH6609444.1"/>
    </source>
</evidence>
<reference evidence="4" key="1">
    <citation type="submission" date="2021-08" db="EMBL/GenBank/DDBJ databases">
        <title>Chromosome-Level Trichoderma cornu-damae using Hi-C Data.</title>
        <authorList>
            <person name="Kim C.S."/>
        </authorList>
    </citation>
    <scope>NUCLEOTIDE SEQUENCE</scope>
    <source>
        <strain evidence="4">KA19-0412C</strain>
    </source>
</reference>
<gene>
    <name evidence="4" type="ORF">Trco_002790</name>
</gene>
<keyword evidence="1 2" id="KW-0732">Signal</keyword>
<dbReference type="PANTHER" id="PTHR28156">
    <property type="entry name" value="FAS1 DOMAIN-CONTAINING PROTEIN YDR262W"/>
    <property type="match status" value="1"/>
</dbReference>
<sequence length="227" mass="24355">MRFSGLLRLSLFATTTAATTAADQDQARPPAPAPVPAQEALHRLPAHPPPGHLPVMAPAAGSGIDSQVQPAVLLYDILGTQRSLTTFFSLARLHEATSQPLSDPKTNTTVLAPNNIVIEDLPLKPWETPGDYASLGSQAYDGSGGKDRADENLRRFVQAHLVVGTSPWEAGVRAKTAAGKELWWETRKGKDGKEKRVVMPDEVEVDRVASRVANGEVWILNGVLNSA</sequence>